<protein>
    <submittedName>
        <fullName evidence="2">SDR family oxidoreductase</fullName>
    </submittedName>
</protein>
<dbReference type="EMBL" id="JTJC03000002">
    <property type="protein sequence ID" value="NHC34832.1"/>
    <property type="molecule type" value="Genomic_DNA"/>
</dbReference>
<accession>A0A9X5I4U3</accession>
<dbReference type="SUPFAM" id="SSF51735">
    <property type="entry name" value="NAD(P)-binding Rossmann-fold domains"/>
    <property type="match status" value="1"/>
</dbReference>
<dbReference type="InterPro" id="IPR051783">
    <property type="entry name" value="NAD(P)-dependent_oxidoreduct"/>
</dbReference>
<reference evidence="2 3" key="1">
    <citation type="journal article" date="2015" name="Genome Announc.">
        <title>Draft Genome Sequence of the Terrestrial Cyanobacterium Scytonema millei VB511283, Isolated from Eastern India.</title>
        <authorList>
            <person name="Sen D."/>
            <person name="Chandrababunaidu M.M."/>
            <person name="Singh D."/>
            <person name="Sanghi N."/>
            <person name="Ghorai A."/>
            <person name="Mishra G.P."/>
            <person name="Madduluri M."/>
            <person name="Adhikary S.P."/>
            <person name="Tripathy S."/>
        </authorList>
    </citation>
    <scope>NUCLEOTIDE SEQUENCE [LARGE SCALE GENOMIC DNA]</scope>
    <source>
        <strain evidence="2 3">VB511283</strain>
    </source>
</reference>
<dbReference type="PANTHER" id="PTHR48079:SF6">
    <property type="entry name" value="NAD(P)-BINDING DOMAIN-CONTAINING PROTEIN-RELATED"/>
    <property type="match status" value="1"/>
</dbReference>
<dbReference type="PANTHER" id="PTHR48079">
    <property type="entry name" value="PROTEIN YEEZ"/>
    <property type="match status" value="1"/>
</dbReference>
<comment type="caution">
    <text evidence="2">The sequence shown here is derived from an EMBL/GenBank/DDBJ whole genome shotgun (WGS) entry which is preliminary data.</text>
</comment>
<dbReference type="GO" id="GO:0004029">
    <property type="term" value="F:aldehyde dehydrogenase (NAD+) activity"/>
    <property type="evidence" value="ECO:0007669"/>
    <property type="project" value="TreeGrafter"/>
</dbReference>
<dbReference type="Proteomes" id="UP000031532">
    <property type="component" value="Unassembled WGS sequence"/>
</dbReference>
<dbReference type="Gene3D" id="3.40.50.720">
    <property type="entry name" value="NAD(P)-binding Rossmann-like Domain"/>
    <property type="match status" value="1"/>
</dbReference>
<evidence type="ECO:0000313" key="2">
    <source>
        <dbReference type="EMBL" id="NHC34832.1"/>
    </source>
</evidence>
<dbReference type="CDD" id="cd05266">
    <property type="entry name" value="SDR_a4"/>
    <property type="match status" value="1"/>
</dbReference>
<proteinExistence type="predicted"/>
<dbReference type="OrthoDB" id="9808276at2"/>
<sequence length="278" mass="30764">MQTVKVAILGCGYVGKAIARHWQQDGKYQITATTTTQARISELEQLAQQVVIAKGDDIATLLPAIQDRDIVILSIAPKSFAANSYESTYLQTAKNLIQVLPQTAVKQIIYTGSYSVYGDKNGAWVDEESPLTPANQNGQVLAETEEVLLCAASDKLKVCILRLGGIYGEGRELTKIFSRAFGTTRPGNGKTYTNWIHLDDIVSAIAFAAERQLEGIYNLVDDEPPLSRNLLQNLCDRHNLPQVLWNPELSETRPYNARVSNRKLKTAGYSFIHPEVLI</sequence>
<organism evidence="2 3">
    <name type="scientific">Scytonema millei VB511283</name>
    <dbReference type="NCBI Taxonomy" id="1245923"/>
    <lineage>
        <taxon>Bacteria</taxon>
        <taxon>Bacillati</taxon>
        <taxon>Cyanobacteriota</taxon>
        <taxon>Cyanophyceae</taxon>
        <taxon>Nostocales</taxon>
        <taxon>Scytonemataceae</taxon>
        <taxon>Scytonema</taxon>
    </lineage>
</organism>
<gene>
    <name evidence="2" type="ORF">QH73_0009185</name>
</gene>
<dbReference type="InterPro" id="IPR001509">
    <property type="entry name" value="Epimerase_deHydtase"/>
</dbReference>
<dbReference type="AlphaFoldDB" id="A0A9X5I4U3"/>
<dbReference type="RefSeq" id="WP_039716662.1">
    <property type="nucleotide sequence ID" value="NZ_JTJC03000002.1"/>
</dbReference>
<evidence type="ECO:0000259" key="1">
    <source>
        <dbReference type="Pfam" id="PF01370"/>
    </source>
</evidence>
<dbReference type="Pfam" id="PF01370">
    <property type="entry name" value="Epimerase"/>
    <property type="match status" value="1"/>
</dbReference>
<keyword evidence="3" id="KW-1185">Reference proteome</keyword>
<evidence type="ECO:0000313" key="3">
    <source>
        <dbReference type="Proteomes" id="UP000031532"/>
    </source>
</evidence>
<feature type="domain" description="NAD-dependent epimerase/dehydratase" evidence="1">
    <location>
        <begin position="9"/>
        <end position="218"/>
    </location>
</feature>
<name>A0A9X5I4U3_9CYAN</name>
<dbReference type="InterPro" id="IPR036291">
    <property type="entry name" value="NAD(P)-bd_dom_sf"/>
</dbReference>
<dbReference type="GO" id="GO:0005737">
    <property type="term" value="C:cytoplasm"/>
    <property type="evidence" value="ECO:0007669"/>
    <property type="project" value="TreeGrafter"/>
</dbReference>